<dbReference type="InterPro" id="IPR050111">
    <property type="entry name" value="C-type_lectin/snaclec_domain"/>
</dbReference>
<dbReference type="SMART" id="SM00034">
    <property type="entry name" value="CLECT"/>
    <property type="match status" value="1"/>
</dbReference>
<dbReference type="WBParaSite" id="ACRNAN_scaffold5782.g19742.t1">
    <property type="protein sequence ID" value="ACRNAN_scaffold5782.g19742.t1"/>
    <property type="gene ID" value="ACRNAN_scaffold5782.g19742"/>
</dbReference>
<dbReference type="CDD" id="cd00037">
    <property type="entry name" value="CLECT"/>
    <property type="match status" value="1"/>
</dbReference>
<dbReference type="Pfam" id="PF00059">
    <property type="entry name" value="Lectin_C"/>
    <property type="match status" value="1"/>
</dbReference>
<evidence type="ECO:0000256" key="1">
    <source>
        <dbReference type="SAM" id="SignalP"/>
    </source>
</evidence>
<protein>
    <submittedName>
        <fullName evidence="4">C-type lectin domain-containing protein</fullName>
    </submittedName>
</protein>
<dbReference type="Gene3D" id="3.10.100.10">
    <property type="entry name" value="Mannose-Binding Protein A, subunit A"/>
    <property type="match status" value="1"/>
</dbReference>
<dbReference type="PANTHER" id="PTHR22803">
    <property type="entry name" value="MANNOSE, PHOSPHOLIPASE, LECTIN RECEPTOR RELATED"/>
    <property type="match status" value="1"/>
</dbReference>
<keyword evidence="3" id="KW-1185">Reference proteome</keyword>
<dbReference type="Proteomes" id="UP000887540">
    <property type="component" value="Unplaced"/>
</dbReference>
<dbReference type="InterPro" id="IPR016186">
    <property type="entry name" value="C-type_lectin-like/link_sf"/>
</dbReference>
<accession>A0A914E5V1</accession>
<dbReference type="InterPro" id="IPR001304">
    <property type="entry name" value="C-type_lectin-like"/>
</dbReference>
<evidence type="ECO:0000313" key="4">
    <source>
        <dbReference type="WBParaSite" id="ACRNAN_scaffold5782.g19742.t1"/>
    </source>
</evidence>
<dbReference type="PROSITE" id="PS50041">
    <property type="entry name" value="C_TYPE_LECTIN_2"/>
    <property type="match status" value="1"/>
</dbReference>
<keyword evidence="1" id="KW-0732">Signal</keyword>
<sequence>MKNLLFFLLCSVLLGCIFADCPGNFVKFQDDCYHYVKIQADHGEAQELCELVNATLASINSKEEQNFIGSLFEGGPGDEFGWIDLTENLVFEWSDGSSPSWLISQSTFQSKVTRCVQMWSNKLWNLEQHLDYVVSDCNAKSGGAICKKSAS</sequence>
<feature type="signal peptide" evidence="1">
    <location>
        <begin position="1"/>
        <end position="19"/>
    </location>
</feature>
<proteinExistence type="predicted"/>
<evidence type="ECO:0000313" key="3">
    <source>
        <dbReference type="Proteomes" id="UP000887540"/>
    </source>
</evidence>
<feature type="domain" description="C-type lectin" evidence="2">
    <location>
        <begin position="28"/>
        <end position="138"/>
    </location>
</feature>
<dbReference type="InterPro" id="IPR016187">
    <property type="entry name" value="CTDL_fold"/>
</dbReference>
<dbReference type="AlphaFoldDB" id="A0A914E5V1"/>
<reference evidence="4" key="1">
    <citation type="submission" date="2022-11" db="UniProtKB">
        <authorList>
            <consortium name="WormBaseParasite"/>
        </authorList>
    </citation>
    <scope>IDENTIFICATION</scope>
</reference>
<name>A0A914E5V1_9BILA</name>
<dbReference type="SUPFAM" id="SSF56436">
    <property type="entry name" value="C-type lectin-like"/>
    <property type="match status" value="1"/>
</dbReference>
<dbReference type="PROSITE" id="PS51257">
    <property type="entry name" value="PROKAR_LIPOPROTEIN"/>
    <property type="match status" value="1"/>
</dbReference>
<evidence type="ECO:0000259" key="2">
    <source>
        <dbReference type="PROSITE" id="PS50041"/>
    </source>
</evidence>
<feature type="chain" id="PRO_5037225922" evidence="1">
    <location>
        <begin position="20"/>
        <end position="151"/>
    </location>
</feature>
<organism evidence="3 4">
    <name type="scientific">Acrobeloides nanus</name>
    <dbReference type="NCBI Taxonomy" id="290746"/>
    <lineage>
        <taxon>Eukaryota</taxon>
        <taxon>Metazoa</taxon>
        <taxon>Ecdysozoa</taxon>
        <taxon>Nematoda</taxon>
        <taxon>Chromadorea</taxon>
        <taxon>Rhabditida</taxon>
        <taxon>Tylenchina</taxon>
        <taxon>Cephalobomorpha</taxon>
        <taxon>Cephaloboidea</taxon>
        <taxon>Cephalobidae</taxon>
        <taxon>Acrobeloides</taxon>
    </lineage>
</organism>